<keyword evidence="3" id="KW-0548">Nucleotidyltransferase</keyword>
<evidence type="ECO:0000313" key="12">
    <source>
        <dbReference type="EMBL" id="KAK3776673.1"/>
    </source>
</evidence>
<evidence type="ECO:0000256" key="3">
    <source>
        <dbReference type="ARBA" id="ARBA00022695"/>
    </source>
</evidence>
<evidence type="ECO:0000256" key="9">
    <source>
        <dbReference type="SAM" id="Coils"/>
    </source>
</evidence>
<keyword evidence="8" id="KW-0511">Multifunctional enzyme</keyword>
<evidence type="ECO:0000313" key="13">
    <source>
        <dbReference type="Proteomes" id="UP001283361"/>
    </source>
</evidence>
<dbReference type="GO" id="GO:0006508">
    <property type="term" value="P:proteolysis"/>
    <property type="evidence" value="ECO:0007669"/>
    <property type="project" value="UniProtKB-KW"/>
</dbReference>
<dbReference type="GO" id="GO:0008270">
    <property type="term" value="F:zinc ion binding"/>
    <property type="evidence" value="ECO:0007669"/>
    <property type="project" value="InterPro"/>
</dbReference>
<dbReference type="Proteomes" id="UP001283361">
    <property type="component" value="Unassembled WGS sequence"/>
</dbReference>
<dbReference type="GO" id="GO:0004190">
    <property type="term" value="F:aspartic-type endopeptidase activity"/>
    <property type="evidence" value="ECO:0007669"/>
    <property type="project" value="UniProtKB-KW"/>
</dbReference>
<dbReference type="Gene3D" id="3.30.70.270">
    <property type="match status" value="2"/>
</dbReference>
<evidence type="ECO:0000256" key="1">
    <source>
        <dbReference type="ARBA" id="ARBA00022670"/>
    </source>
</evidence>
<dbReference type="Pfam" id="PF17919">
    <property type="entry name" value="RT_RNaseH_2"/>
    <property type="match status" value="1"/>
</dbReference>
<keyword evidence="6" id="KW-0378">Hydrolase</keyword>
<keyword evidence="5" id="KW-0064">Aspartyl protease</keyword>
<keyword evidence="6" id="KW-0255">Endonuclease</keyword>
<proteinExistence type="predicted"/>
<dbReference type="PANTHER" id="PTHR37984:SF5">
    <property type="entry name" value="PROTEIN NYNRIN-LIKE"/>
    <property type="match status" value="1"/>
</dbReference>
<keyword evidence="9" id="KW-0175">Coiled coil</keyword>
<accession>A0AAE0ZWL7</accession>
<feature type="domain" description="CCHC-type" evidence="11">
    <location>
        <begin position="150"/>
        <end position="166"/>
    </location>
</feature>
<dbReference type="Pfam" id="PF00078">
    <property type="entry name" value="RVT_1"/>
    <property type="match status" value="1"/>
</dbReference>
<evidence type="ECO:0000256" key="5">
    <source>
        <dbReference type="ARBA" id="ARBA00022750"/>
    </source>
</evidence>
<keyword evidence="2" id="KW-0808">Transferase</keyword>
<protein>
    <recommendedName>
        <fullName evidence="11">CCHC-type domain-containing protein</fullName>
    </recommendedName>
</protein>
<dbReference type="Gene3D" id="4.10.60.10">
    <property type="entry name" value="Zinc finger, CCHC-type"/>
    <property type="match status" value="1"/>
</dbReference>
<feature type="region of interest" description="Disordered" evidence="10">
    <location>
        <begin position="114"/>
        <end position="147"/>
    </location>
</feature>
<keyword evidence="1" id="KW-0645">Protease</keyword>
<dbReference type="PANTHER" id="PTHR37984">
    <property type="entry name" value="PROTEIN CBG26694"/>
    <property type="match status" value="1"/>
</dbReference>
<dbReference type="InterPro" id="IPR041577">
    <property type="entry name" value="RT_RNaseH_2"/>
</dbReference>
<dbReference type="SUPFAM" id="SSF50630">
    <property type="entry name" value="Acid proteases"/>
    <property type="match status" value="1"/>
</dbReference>
<feature type="compositionally biased region" description="Polar residues" evidence="10">
    <location>
        <begin position="130"/>
        <end position="147"/>
    </location>
</feature>
<dbReference type="InterPro" id="IPR043502">
    <property type="entry name" value="DNA/RNA_pol_sf"/>
</dbReference>
<evidence type="ECO:0000259" key="11">
    <source>
        <dbReference type="SMART" id="SM00343"/>
    </source>
</evidence>
<dbReference type="SUPFAM" id="SSF56672">
    <property type="entry name" value="DNA/RNA polymerases"/>
    <property type="match status" value="1"/>
</dbReference>
<evidence type="ECO:0000256" key="6">
    <source>
        <dbReference type="ARBA" id="ARBA00022759"/>
    </source>
</evidence>
<feature type="coiled-coil region" evidence="9">
    <location>
        <begin position="381"/>
        <end position="408"/>
    </location>
</feature>
<evidence type="ECO:0000256" key="8">
    <source>
        <dbReference type="ARBA" id="ARBA00023268"/>
    </source>
</evidence>
<evidence type="ECO:0000256" key="7">
    <source>
        <dbReference type="ARBA" id="ARBA00023125"/>
    </source>
</evidence>
<evidence type="ECO:0000256" key="10">
    <source>
        <dbReference type="SAM" id="MobiDB-lite"/>
    </source>
</evidence>
<reference evidence="12" key="1">
    <citation type="journal article" date="2023" name="G3 (Bethesda)">
        <title>A reference genome for the long-term kleptoplast-retaining sea slug Elysia crispata morphotype clarki.</title>
        <authorList>
            <person name="Eastman K.E."/>
            <person name="Pendleton A.L."/>
            <person name="Shaikh M.A."/>
            <person name="Suttiyut T."/>
            <person name="Ogas R."/>
            <person name="Tomko P."/>
            <person name="Gavelis G."/>
            <person name="Widhalm J.R."/>
            <person name="Wisecaver J.H."/>
        </authorList>
    </citation>
    <scope>NUCLEOTIDE SEQUENCE</scope>
    <source>
        <strain evidence="12">ECLA1</strain>
    </source>
</reference>
<dbReference type="InterPro" id="IPR000477">
    <property type="entry name" value="RT_dom"/>
</dbReference>
<organism evidence="12 13">
    <name type="scientific">Elysia crispata</name>
    <name type="common">lettuce slug</name>
    <dbReference type="NCBI Taxonomy" id="231223"/>
    <lineage>
        <taxon>Eukaryota</taxon>
        <taxon>Metazoa</taxon>
        <taxon>Spiralia</taxon>
        <taxon>Lophotrochozoa</taxon>
        <taxon>Mollusca</taxon>
        <taxon>Gastropoda</taxon>
        <taxon>Heterobranchia</taxon>
        <taxon>Euthyneura</taxon>
        <taxon>Panpulmonata</taxon>
        <taxon>Sacoglossa</taxon>
        <taxon>Placobranchoidea</taxon>
        <taxon>Plakobranchidae</taxon>
        <taxon>Elysia</taxon>
    </lineage>
</organism>
<feature type="domain" description="CCHC-type" evidence="11">
    <location>
        <begin position="170"/>
        <end position="186"/>
    </location>
</feature>
<dbReference type="GO" id="GO:0004519">
    <property type="term" value="F:endonuclease activity"/>
    <property type="evidence" value="ECO:0007669"/>
    <property type="project" value="UniProtKB-KW"/>
</dbReference>
<dbReference type="GO" id="GO:0016779">
    <property type="term" value="F:nucleotidyltransferase activity"/>
    <property type="evidence" value="ECO:0007669"/>
    <property type="project" value="UniProtKB-KW"/>
</dbReference>
<comment type="caution">
    <text evidence="12">The sequence shown here is derived from an EMBL/GenBank/DDBJ whole genome shotgun (WGS) entry which is preliminary data.</text>
</comment>
<dbReference type="FunFam" id="3.30.70.270:FF:000020">
    <property type="entry name" value="Transposon Tf2-6 polyprotein-like Protein"/>
    <property type="match status" value="1"/>
</dbReference>
<dbReference type="InterPro" id="IPR043128">
    <property type="entry name" value="Rev_trsase/Diguanyl_cyclase"/>
</dbReference>
<dbReference type="InterPro" id="IPR050951">
    <property type="entry name" value="Retrovirus_Pol_polyprotein"/>
</dbReference>
<evidence type="ECO:0000256" key="4">
    <source>
        <dbReference type="ARBA" id="ARBA00022722"/>
    </source>
</evidence>
<keyword evidence="4" id="KW-0540">Nuclease</keyword>
<dbReference type="EMBL" id="JAWDGP010003189">
    <property type="protein sequence ID" value="KAK3776673.1"/>
    <property type="molecule type" value="Genomic_DNA"/>
</dbReference>
<dbReference type="GO" id="GO:0003677">
    <property type="term" value="F:DNA binding"/>
    <property type="evidence" value="ECO:0007669"/>
    <property type="project" value="UniProtKB-KW"/>
</dbReference>
<keyword evidence="7" id="KW-0238">DNA-binding</keyword>
<dbReference type="InterPro" id="IPR001878">
    <property type="entry name" value="Znf_CCHC"/>
</dbReference>
<keyword evidence="13" id="KW-1185">Reference proteome</keyword>
<dbReference type="SUPFAM" id="SSF57756">
    <property type="entry name" value="Retrovirus zinc finger-like domains"/>
    <property type="match status" value="1"/>
</dbReference>
<dbReference type="InterPro" id="IPR036875">
    <property type="entry name" value="Znf_CCHC_sf"/>
</dbReference>
<gene>
    <name evidence="12" type="ORF">RRG08_049682</name>
</gene>
<dbReference type="SMART" id="SM00343">
    <property type="entry name" value="ZnF_C2HC"/>
    <property type="match status" value="2"/>
</dbReference>
<evidence type="ECO:0000256" key="2">
    <source>
        <dbReference type="ARBA" id="ARBA00022679"/>
    </source>
</evidence>
<dbReference type="InterPro" id="IPR021109">
    <property type="entry name" value="Peptidase_aspartic_dom_sf"/>
</dbReference>
<name>A0AAE0ZWL7_9GAST</name>
<sequence>MSIAALGRIEEFDPAQNDLESYLEQLEQYFVANDVTEAKRTAVLLSVTGAKTYEVLKSLIASDKPSANIKIQQRLLQTERLTRKKALDIAQTMENAEMNAKELHDQFTSKVHTVDKIESRGSPKIKAVPRQSQGKTPSRPTATPTANKKQCYRCGYTTHPAERCRYKDYICNDCHKKGHLAKVCRSRGRQHQTTKQIVDEEEDYIFHNSSRDGRKAFYIMMNLNGKDVKMEIDTGSGVTIMPDSVFQETFKNEVELQTSTQILKTYNGSNIPLKGEAMMDVRGKEGRPRKLRLLVAQVPHQSPVPYAVKAKVEEELRKLEKENIITKVTHSEWAAPLVVVPKENGNVRLCGNFKVIINGEMKALREFKGVQVFIDDIRLTGDSDEQNLERLDKVLEALENNGVKLNKDKCSFMQEAINYLGHTIDADGLHPQEDKVKAMQNFSRPENVKELRSFLGGVQYYGKLLPNLSATLKSLNDLLKKDQEWKWTEECEASFQKVKDMLGSKTVLTHYDPSLPVFLATDASTKGLGVVLSHRMPNREEGPIAYASRSLTKAETNYAQIEKEALSIIIDIQYKRSEDHNNADMLSRLPEAQQQQQHPKQETVYFSYINEMPVSAADIAAET</sequence>
<dbReference type="AlphaFoldDB" id="A0AAE0ZWL7"/>